<protein>
    <submittedName>
        <fullName evidence="1">Uncharacterized protein</fullName>
    </submittedName>
</protein>
<organism evidence="1">
    <name type="scientific">bioreactor metagenome</name>
    <dbReference type="NCBI Taxonomy" id="1076179"/>
    <lineage>
        <taxon>unclassified sequences</taxon>
        <taxon>metagenomes</taxon>
        <taxon>ecological metagenomes</taxon>
    </lineage>
</organism>
<dbReference type="AlphaFoldDB" id="A0A645J8C6"/>
<reference evidence="1" key="1">
    <citation type="submission" date="2019-08" db="EMBL/GenBank/DDBJ databases">
        <authorList>
            <person name="Kucharzyk K."/>
            <person name="Murdoch R.W."/>
            <person name="Higgins S."/>
            <person name="Loffler F."/>
        </authorList>
    </citation>
    <scope>NUCLEOTIDE SEQUENCE</scope>
</reference>
<evidence type="ECO:0000313" key="1">
    <source>
        <dbReference type="EMBL" id="MPN59637.1"/>
    </source>
</evidence>
<proteinExistence type="predicted"/>
<dbReference type="EMBL" id="VSSQ01133881">
    <property type="protein sequence ID" value="MPN59637.1"/>
    <property type="molecule type" value="Genomic_DNA"/>
</dbReference>
<accession>A0A645J8C6</accession>
<gene>
    <name evidence="1" type="ORF">SDC9_207358</name>
</gene>
<name>A0A645J8C6_9ZZZZ</name>
<comment type="caution">
    <text evidence="1">The sequence shown here is derived from an EMBL/GenBank/DDBJ whole genome shotgun (WGS) entry which is preliminary data.</text>
</comment>
<sequence>MTPTVNGFIDRAFSNEESKIGALKTDKAKAARKERFVKGMFDAFEKANTFWTGRTYPGPSVLQPPHYTGPLYTNENLEYLKQMAEKL</sequence>